<reference evidence="5 6" key="1">
    <citation type="submission" date="2020-04" db="EMBL/GenBank/DDBJ databases">
        <title>Genome sequencing of novel species.</title>
        <authorList>
            <person name="Heo J."/>
            <person name="Kim S.-J."/>
            <person name="Kim J.-S."/>
            <person name="Hong S.-B."/>
            <person name="Kwon S.-W."/>
        </authorList>
    </citation>
    <scope>NUCLEOTIDE SEQUENCE [LARGE SCALE GENOMIC DNA]</scope>
    <source>
        <strain evidence="5 6">MFER-1</strain>
    </source>
</reference>
<feature type="domain" description="Glycoside Hydrolase 20C C-terminal" evidence="4">
    <location>
        <begin position="428"/>
        <end position="614"/>
    </location>
</feature>
<dbReference type="EMBL" id="CP051680">
    <property type="protein sequence ID" value="QJD84295.1"/>
    <property type="molecule type" value="Genomic_DNA"/>
</dbReference>
<dbReference type="GO" id="GO:0004563">
    <property type="term" value="F:beta-N-acetylhexosaminidase activity"/>
    <property type="evidence" value="ECO:0007669"/>
    <property type="project" value="UniProtKB-ARBA"/>
</dbReference>
<dbReference type="AlphaFoldDB" id="A0A7Z2VJV4"/>
<dbReference type="GO" id="GO:0005975">
    <property type="term" value="P:carbohydrate metabolic process"/>
    <property type="evidence" value="ECO:0007669"/>
    <property type="project" value="InterPro"/>
</dbReference>
<proteinExistence type="inferred from homology"/>
<keyword evidence="2" id="KW-0378">Hydrolase</keyword>
<name>A0A7Z2VJV4_9BACL</name>
<dbReference type="Pfam" id="PF18088">
    <property type="entry name" value="Glyco_H_20C_C"/>
    <property type="match status" value="1"/>
</dbReference>
<keyword evidence="6" id="KW-1185">Reference proteome</keyword>
<dbReference type="PANTHER" id="PTHR21040:SF8">
    <property type="entry name" value="BCDNA.GH04120"/>
    <property type="match status" value="1"/>
</dbReference>
<comment type="similarity">
    <text evidence="1">Belongs to the glycosyl hydrolase 20 family.</text>
</comment>
<dbReference type="PANTHER" id="PTHR21040">
    <property type="entry name" value="BCDNA.GH04120"/>
    <property type="match status" value="1"/>
</dbReference>
<evidence type="ECO:0000313" key="5">
    <source>
        <dbReference type="EMBL" id="QJD84295.1"/>
    </source>
</evidence>
<dbReference type="Gene3D" id="3.20.20.80">
    <property type="entry name" value="Glycosidases"/>
    <property type="match status" value="1"/>
</dbReference>
<evidence type="ECO:0000256" key="1">
    <source>
        <dbReference type="ARBA" id="ARBA00006285"/>
    </source>
</evidence>
<protein>
    <submittedName>
        <fullName evidence="5">Beta-N-acetylhexosaminidase</fullName>
    </submittedName>
</protein>
<evidence type="ECO:0000256" key="2">
    <source>
        <dbReference type="ARBA" id="ARBA00022801"/>
    </source>
</evidence>
<dbReference type="InterPro" id="IPR038901">
    <property type="entry name" value="HEXDC-like"/>
</dbReference>
<dbReference type="Proteomes" id="UP000502248">
    <property type="component" value="Chromosome"/>
</dbReference>
<dbReference type="RefSeq" id="WP_169280579.1">
    <property type="nucleotide sequence ID" value="NZ_CP051680.1"/>
</dbReference>
<dbReference type="Pfam" id="PF00728">
    <property type="entry name" value="Glyco_hydro_20"/>
    <property type="match status" value="1"/>
</dbReference>
<dbReference type="InterPro" id="IPR017853">
    <property type="entry name" value="GH"/>
</dbReference>
<dbReference type="InterPro" id="IPR015883">
    <property type="entry name" value="Glyco_hydro_20_cat"/>
</dbReference>
<dbReference type="Gene3D" id="1.20.120.670">
    <property type="entry name" value="N-acetyl-b-d-glucoasminidase"/>
    <property type="match status" value="1"/>
</dbReference>
<feature type="domain" description="Glycoside hydrolase family 20 catalytic" evidence="3">
    <location>
        <begin position="99"/>
        <end position="283"/>
    </location>
</feature>
<gene>
    <name evidence="5" type="ORF">HH215_14595</name>
</gene>
<dbReference type="InterPro" id="IPR041063">
    <property type="entry name" value="Glyco_H_20C_C"/>
</dbReference>
<organism evidence="5 6">
    <name type="scientific">Cohnella herbarum</name>
    <dbReference type="NCBI Taxonomy" id="2728023"/>
    <lineage>
        <taxon>Bacteria</taxon>
        <taxon>Bacillati</taxon>
        <taxon>Bacillota</taxon>
        <taxon>Bacilli</taxon>
        <taxon>Bacillales</taxon>
        <taxon>Paenibacillaceae</taxon>
        <taxon>Cohnella</taxon>
    </lineage>
</organism>
<sequence>MSAGGMKVYFQGETGEKDKGIALLCDMLGLRLTDGDGIKVALKKSEATGLTVSFDGAEAEIAYFGDHHLFRAIGLLAESIGAGDESFEIREEPQFDTIGFMLDCSRNAVPQVDSVKRLLRYMALIGMNALMLYTEDTYTVEAEPYFGYMRGRYTPEELRECDCYAAELGIELIPCIQTLAHLESFLKWEASADLRDTHDVLLVGQDRTYEFIDRMVGSVSQIFRSRRIHIGMDEAHGLGRGRALDRYGNRDKFEMMNDHLSKVNEIKEKYGLKPMIWSDMFFRIGSATHDYYDVEAVVDESHADRISRGTQLVYWDYYHYEQEFYEAMIRKHRQLGSDPVFAGGIWTWLGTCTHYDRTMKCSNAGLQACKQEGVREVFATAWGDNGAENHLWNVLPGLQLYAEHAYARTLDERKLRRRTSFCTGISHDHYMNLDKLDDIPGIEVDHGDSSNPSKYLLWQDPLLGLFDKHIDNADVAGHYGRLADLYRDQAESSPDSQRLFEVPVRLSEVLALKADIGIRMKRAYEYGDRGRLETIALIELPELLLKVEALRISHRNQWMETYKPFGWEVLDLRYGGLTARLRSATDRIKDYLEGGVLCIEELEETRLYFDDRERRGGAGTDYFTTYHRIASAGTMT</sequence>
<dbReference type="SUPFAM" id="SSF51445">
    <property type="entry name" value="(Trans)glycosidases"/>
    <property type="match status" value="1"/>
</dbReference>
<dbReference type="CDD" id="cd06565">
    <property type="entry name" value="GH20_GcnA-like"/>
    <property type="match status" value="1"/>
</dbReference>
<evidence type="ECO:0000259" key="4">
    <source>
        <dbReference type="Pfam" id="PF18088"/>
    </source>
</evidence>
<evidence type="ECO:0000313" key="6">
    <source>
        <dbReference type="Proteomes" id="UP000502248"/>
    </source>
</evidence>
<dbReference type="KEGG" id="cheb:HH215_14595"/>
<accession>A0A7Z2VJV4</accession>
<evidence type="ECO:0000259" key="3">
    <source>
        <dbReference type="Pfam" id="PF00728"/>
    </source>
</evidence>